<protein>
    <submittedName>
        <fullName evidence="2">Uncharacterized protein</fullName>
    </submittedName>
</protein>
<evidence type="ECO:0000256" key="1">
    <source>
        <dbReference type="SAM" id="Phobius"/>
    </source>
</evidence>
<evidence type="ECO:0000313" key="2">
    <source>
        <dbReference type="EMBL" id="KHT52497.1"/>
    </source>
</evidence>
<evidence type="ECO:0000313" key="3">
    <source>
        <dbReference type="Proteomes" id="UP000031197"/>
    </source>
</evidence>
<keyword evidence="1" id="KW-1133">Transmembrane helix</keyword>
<sequence>MTIENPNSTNSDNASGNEHVNLRANVVSNGELQVAAVFPSKIKVQEVLEIVQEETSVEASQIEIIEAGDPHMSEKLERNSASIGKSMWSSHLLLGSVGLIVGLVAASLLTLFGPALTQQNPLFTFIALISPGIFIGLFIAGLIGLRPDRNQVIQTVRHAVRFGKVALVINLKNSQSSSKVSQLLKQHTDKVVESIR</sequence>
<proteinExistence type="predicted"/>
<organism evidence="2 3">
    <name type="scientific">Alteromonas marina</name>
    <dbReference type="NCBI Taxonomy" id="203795"/>
    <lineage>
        <taxon>Bacteria</taxon>
        <taxon>Pseudomonadati</taxon>
        <taxon>Pseudomonadota</taxon>
        <taxon>Gammaproteobacteria</taxon>
        <taxon>Alteromonadales</taxon>
        <taxon>Alteromonadaceae</taxon>
        <taxon>Alteromonas/Salinimonas group</taxon>
        <taxon>Alteromonas</taxon>
    </lineage>
</organism>
<feature type="transmembrane region" description="Helical" evidence="1">
    <location>
        <begin position="92"/>
        <end position="116"/>
    </location>
</feature>
<dbReference type="EMBL" id="JWLW01000017">
    <property type="protein sequence ID" value="KHT52497.1"/>
    <property type="molecule type" value="Genomic_DNA"/>
</dbReference>
<comment type="caution">
    <text evidence="2">The sequence shown here is derived from an EMBL/GenBank/DDBJ whole genome shotgun (WGS) entry which is preliminary data.</text>
</comment>
<gene>
    <name evidence="2" type="ORF">RJ41_11070</name>
</gene>
<keyword evidence="1" id="KW-0472">Membrane</keyword>
<dbReference type="RefSeq" id="WP_039220554.1">
    <property type="nucleotide sequence ID" value="NZ_JWLW01000017.1"/>
</dbReference>
<reference evidence="2 3" key="1">
    <citation type="submission" date="2014-12" db="EMBL/GenBank/DDBJ databases">
        <title>Genome sequencing of Alteromonas marina AD001.</title>
        <authorList>
            <person name="Adrian T.G.S."/>
            <person name="Chan K.G."/>
        </authorList>
    </citation>
    <scope>NUCLEOTIDE SEQUENCE [LARGE SCALE GENOMIC DNA]</scope>
    <source>
        <strain evidence="2 3">AD001</strain>
    </source>
</reference>
<keyword evidence="3" id="KW-1185">Reference proteome</keyword>
<name>A0A0B3Y6D9_9ALTE</name>
<dbReference type="Proteomes" id="UP000031197">
    <property type="component" value="Unassembled WGS sequence"/>
</dbReference>
<feature type="transmembrane region" description="Helical" evidence="1">
    <location>
        <begin position="122"/>
        <end position="145"/>
    </location>
</feature>
<keyword evidence="1" id="KW-0812">Transmembrane</keyword>
<dbReference type="OrthoDB" id="6332366at2"/>
<accession>A0A0B3Y6D9</accession>
<dbReference type="AlphaFoldDB" id="A0A0B3Y6D9"/>